<reference evidence="3 4" key="1">
    <citation type="submission" date="2018-06" db="EMBL/GenBank/DDBJ databases">
        <authorList>
            <consortium name="Pathogen Informatics"/>
            <person name="Doyle S."/>
        </authorList>
    </citation>
    <scope>NUCLEOTIDE SEQUENCE [LARGE SCALE GENOMIC DNA]</scope>
    <source>
        <strain evidence="3 4">NCTC10742</strain>
    </source>
</reference>
<dbReference type="Pfam" id="PF02470">
    <property type="entry name" value="MlaD"/>
    <property type="match status" value="1"/>
</dbReference>
<keyword evidence="1" id="KW-0732">Signal</keyword>
<organism evidence="3 4">
    <name type="scientific">Mycolicibacterium gilvum</name>
    <dbReference type="NCBI Taxonomy" id="1804"/>
    <lineage>
        <taxon>Bacteria</taxon>
        <taxon>Bacillati</taxon>
        <taxon>Actinomycetota</taxon>
        <taxon>Actinomycetes</taxon>
        <taxon>Mycobacteriales</taxon>
        <taxon>Mycobacteriaceae</taxon>
        <taxon>Mycolicibacterium</taxon>
    </lineage>
</organism>
<dbReference type="EMBL" id="UGQM01000001">
    <property type="protein sequence ID" value="STZ46393.1"/>
    <property type="molecule type" value="Genomic_DNA"/>
</dbReference>
<evidence type="ECO:0000313" key="4">
    <source>
        <dbReference type="Proteomes" id="UP000254291"/>
    </source>
</evidence>
<dbReference type="InterPro" id="IPR052336">
    <property type="entry name" value="MlaD_Phospholipid_Transporter"/>
</dbReference>
<gene>
    <name evidence="3" type="ORF">NCTC10742_05664</name>
</gene>
<feature type="chain" id="PRO_5039310651" evidence="1">
    <location>
        <begin position="23"/>
        <end position="333"/>
    </location>
</feature>
<dbReference type="AlphaFoldDB" id="A0A378SUF6"/>
<accession>A0A378SUF6</accession>
<evidence type="ECO:0000313" key="3">
    <source>
        <dbReference type="EMBL" id="STZ46393.1"/>
    </source>
</evidence>
<dbReference type="PANTHER" id="PTHR33371:SF4">
    <property type="entry name" value="INTERMEMBRANE PHOSPHOLIPID TRANSPORT SYSTEM BINDING PROTEIN MLAD"/>
    <property type="match status" value="1"/>
</dbReference>
<dbReference type="Proteomes" id="UP000254291">
    <property type="component" value="Unassembled WGS sequence"/>
</dbReference>
<dbReference type="PANTHER" id="PTHR33371">
    <property type="entry name" value="INTERMEMBRANE PHOSPHOLIPID TRANSPORT SYSTEM BINDING PROTEIN MLAD-RELATED"/>
    <property type="match status" value="1"/>
</dbReference>
<proteinExistence type="predicted"/>
<feature type="domain" description="Mce/MlaD" evidence="2">
    <location>
        <begin position="38"/>
        <end position="112"/>
    </location>
</feature>
<dbReference type="RefSeq" id="WP_172527852.1">
    <property type="nucleotide sequence ID" value="NZ_JACKST010000025.1"/>
</dbReference>
<evidence type="ECO:0000259" key="2">
    <source>
        <dbReference type="Pfam" id="PF02470"/>
    </source>
</evidence>
<evidence type="ECO:0000256" key="1">
    <source>
        <dbReference type="SAM" id="SignalP"/>
    </source>
</evidence>
<protein>
    <submittedName>
        <fullName evidence="3">Mce family protein</fullName>
    </submittedName>
</protein>
<sequence length="333" mass="35798">MNRRDWRLVAAVATVITVSSCASLNVSSLPAPGSSYSDGYDIVIEFANVLNLPDSAKVVLDGTTVGVVSDVALSSSAVDVTSTIERGVAVPSDIRAVLQQDTVLGDIYVALERPRTDQAPAPALSPGARIPLAQTTSPPQLEDTIAHMANFVSSGSIQRVQESIARINRIQPPGGQDGIRKMASQVAADLGDLSNNMNLVDLWLNGVSETIDVAHRKIPVLQEMFSEEGMTAFRRFLEIFSYVGTILPSTGSIYAGGFWLVPLLNSLRDAAGATQQSKRMFEEEGPAWRRLLTEFFLPQDKYPAINITSIMSPDGREISGNVQDVLRILGGTP</sequence>
<feature type="signal peptide" evidence="1">
    <location>
        <begin position="1"/>
        <end position="22"/>
    </location>
</feature>
<dbReference type="InterPro" id="IPR003399">
    <property type="entry name" value="Mce/MlaD"/>
</dbReference>
<name>A0A378SUF6_9MYCO</name>
<dbReference type="PROSITE" id="PS51257">
    <property type="entry name" value="PROKAR_LIPOPROTEIN"/>
    <property type="match status" value="1"/>
</dbReference>